<dbReference type="PANTHER" id="PTHR43630:SF2">
    <property type="entry name" value="GLYCOSYLTRANSFERASE"/>
    <property type="match status" value="1"/>
</dbReference>
<dbReference type="AlphaFoldDB" id="A0A3M9XLU8"/>
<dbReference type="InterPro" id="IPR029044">
    <property type="entry name" value="Nucleotide-diphossugar_trans"/>
</dbReference>
<evidence type="ECO:0000313" key="3">
    <source>
        <dbReference type="EMBL" id="RNJ48672.1"/>
    </source>
</evidence>
<evidence type="ECO:0000256" key="1">
    <source>
        <dbReference type="ARBA" id="ARBA00038494"/>
    </source>
</evidence>
<evidence type="ECO:0000313" key="4">
    <source>
        <dbReference type="Proteomes" id="UP000268623"/>
    </source>
</evidence>
<dbReference type="InterPro" id="IPR001173">
    <property type="entry name" value="Glyco_trans_2-like"/>
</dbReference>
<evidence type="ECO:0000259" key="2">
    <source>
        <dbReference type="Pfam" id="PF00535"/>
    </source>
</evidence>
<reference evidence="3 4" key="1">
    <citation type="submission" date="2018-08" db="EMBL/GenBank/DDBJ databases">
        <title>Genome sequence of Methylocystis hirsuta CSC1, a methanotroph able to accumulate PHAs.</title>
        <authorList>
            <person name="Bordel S."/>
            <person name="Rodriguez E."/>
            <person name="Gancedo J."/>
            <person name="Munoz R."/>
        </authorList>
    </citation>
    <scope>NUCLEOTIDE SEQUENCE [LARGE SCALE GENOMIC DNA]</scope>
    <source>
        <strain evidence="3 4">CSC1</strain>
    </source>
</reference>
<dbReference type="Pfam" id="PF00535">
    <property type="entry name" value="Glycos_transf_2"/>
    <property type="match status" value="1"/>
</dbReference>
<dbReference type="SUPFAM" id="SSF53448">
    <property type="entry name" value="Nucleotide-diphospho-sugar transferases"/>
    <property type="match status" value="1"/>
</dbReference>
<comment type="similarity">
    <text evidence="1">Belongs to the glycosyltransferase 2 family. WaaE/KdtX subfamily.</text>
</comment>
<dbReference type="RefSeq" id="WP_123174669.1">
    <property type="nucleotide sequence ID" value="NZ_QWDD01000001.1"/>
</dbReference>
<feature type="domain" description="Glycosyltransferase 2-like" evidence="2">
    <location>
        <begin position="23"/>
        <end position="124"/>
    </location>
</feature>
<dbReference type="OrthoDB" id="9815923at2"/>
<name>A0A3M9XLU8_9HYPH</name>
<protein>
    <submittedName>
        <fullName evidence="3">Glycosyltransferase family 2 protein</fullName>
    </submittedName>
</protein>
<dbReference type="EMBL" id="QWDD01000001">
    <property type="protein sequence ID" value="RNJ48672.1"/>
    <property type="molecule type" value="Genomic_DNA"/>
</dbReference>
<dbReference type="CDD" id="cd02511">
    <property type="entry name" value="Beta4Glucosyltransferase"/>
    <property type="match status" value="1"/>
</dbReference>
<proteinExistence type="inferred from homology"/>
<dbReference type="Gene3D" id="3.90.550.10">
    <property type="entry name" value="Spore Coat Polysaccharide Biosynthesis Protein SpsA, Chain A"/>
    <property type="match status" value="1"/>
</dbReference>
<comment type="caution">
    <text evidence="3">The sequence shown here is derived from an EMBL/GenBank/DDBJ whole genome shotgun (WGS) entry which is preliminary data.</text>
</comment>
<sequence length="318" mass="37431">MKPVAPIEAGRDKATDDRLSITAIVLAFNEEIHIRRCLERILPLVQRVVVVDSFSTDKTVEIAQGLGAEVVQHAFKHQADQFQWALDTLDIQTDWVLKLDSDEYLEPGAFDWLNARLSDLPDEVTGLELKLKVIFQGRFIRHGRYYQTVLLRLWRRGVGAMEQRWMDEHIILSHGRTERILGGDLVDHNLNDMTFWIDKHNRYATRAMIDFINRERPFFSEDTRIQNTASSARKKRFLKNTLYGRAPLYVRAFLFYLYRYIFRLGFLDGREGLVFHFMHGCWVFMLIDAKIDEARRCIRAHGIEAFKQHLVDRHRIQL</sequence>
<dbReference type="GO" id="GO:0016740">
    <property type="term" value="F:transferase activity"/>
    <property type="evidence" value="ECO:0007669"/>
    <property type="project" value="UniProtKB-KW"/>
</dbReference>
<keyword evidence="3" id="KW-0808">Transferase</keyword>
<organism evidence="3 4">
    <name type="scientific">Methylocystis hirsuta</name>
    <dbReference type="NCBI Taxonomy" id="369798"/>
    <lineage>
        <taxon>Bacteria</taxon>
        <taxon>Pseudomonadati</taxon>
        <taxon>Pseudomonadota</taxon>
        <taxon>Alphaproteobacteria</taxon>
        <taxon>Hyphomicrobiales</taxon>
        <taxon>Methylocystaceae</taxon>
        <taxon>Methylocystis</taxon>
    </lineage>
</organism>
<gene>
    <name evidence="3" type="ORF">D1O30_02530</name>
</gene>
<accession>A0A3M9XLU8</accession>
<keyword evidence="4" id="KW-1185">Reference proteome</keyword>
<dbReference type="Proteomes" id="UP000268623">
    <property type="component" value="Unassembled WGS sequence"/>
</dbReference>
<dbReference type="PANTHER" id="PTHR43630">
    <property type="entry name" value="POLY-BETA-1,6-N-ACETYL-D-GLUCOSAMINE SYNTHASE"/>
    <property type="match status" value="1"/>
</dbReference>